<dbReference type="GO" id="GO:0007035">
    <property type="term" value="P:vacuolar acidification"/>
    <property type="evidence" value="ECO:0007669"/>
    <property type="project" value="TreeGrafter"/>
</dbReference>
<evidence type="ECO:0000256" key="8">
    <source>
        <dbReference type="SAM" id="Phobius"/>
    </source>
</evidence>
<sequence>NLEDEIHRYFQFFTIKKSKREKIKLPEELIYINSAYDLDYFIAINKERKTYSKMIEIFIDTPISTLEQKKIVVEKQIEKTQKEIKHLACHLKYLTKEFIKKLNVYHLDESKEDAFYPLEESVFAIEAWIPKNKIDKLKELTKPLQINYAEVAISKKDRVPTYMENKKNAKVGEDLVNIYDVPSTEDKDPSLWVLIFFAIFFAMIVSDAGYGVIYLIIGLFLKFKLKNPKPMLKRFTKLILILSSACIIWGALTGSFFGVGPSIKTSLGKATFINYLATKKAEYHLEKKDDVYEDWIKKYSDVANAKDGKDFLLKAVKKENSEEQFEALNTFKDNILMETAILIGVLHIALSFLRYLLKNYSGFGWVLFMIGGYLFFPSILNATSMMHFLNILDKETCFFIGKILLFSGIAIAVILAIVQKRLKGIIEITSVISIFADVMSYLRLYALGLAGMIMATTFNDLGVKMGLSIGFIVIIIGQAVNILLTIMSGIIHGLRLNFIEWYHYSFEGDGKLFNPLKLLK</sequence>
<protein>
    <recommendedName>
        <fullName evidence="10">V-type ATP synthase subunit I</fullName>
    </recommendedName>
</protein>
<feature type="non-terminal residue" evidence="9">
    <location>
        <position position="1"/>
    </location>
</feature>
<accession>A0A0F9IQF4</accession>
<dbReference type="Pfam" id="PF01496">
    <property type="entry name" value="V_ATPase_I"/>
    <property type="match status" value="1"/>
</dbReference>
<feature type="transmembrane region" description="Helical" evidence="8">
    <location>
        <begin position="399"/>
        <end position="418"/>
    </location>
</feature>
<comment type="subcellular location">
    <subcellularLocation>
        <location evidence="1">Membrane</location>
        <topology evidence="1">Multi-pass membrane protein</topology>
    </subcellularLocation>
</comment>
<keyword evidence="6" id="KW-0406">Ion transport</keyword>
<dbReference type="GO" id="GO:0051117">
    <property type="term" value="F:ATPase binding"/>
    <property type="evidence" value="ECO:0007669"/>
    <property type="project" value="TreeGrafter"/>
</dbReference>
<organism evidence="9">
    <name type="scientific">marine sediment metagenome</name>
    <dbReference type="NCBI Taxonomy" id="412755"/>
    <lineage>
        <taxon>unclassified sequences</taxon>
        <taxon>metagenomes</taxon>
        <taxon>ecological metagenomes</taxon>
    </lineage>
</organism>
<feature type="transmembrane region" description="Helical" evidence="8">
    <location>
        <begin position="430"/>
        <end position="455"/>
    </location>
</feature>
<gene>
    <name evidence="9" type="ORF">LCGC14_1550270</name>
</gene>
<evidence type="ECO:0000256" key="1">
    <source>
        <dbReference type="ARBA" id="ARBA00004141"/>
    </source>
</evidence>
<dbReference type="PANTHER" id="PTHR11629">
    <property type="entry name" value="VACUOLAR PROTON ATPASES"/>
    <property type="match status" value="1"/>
</dbReference>
<name>A0A0F9IQF4_9ZZZZ</name>
<evidence type="ECO:0000256" key="7">
    <source>
        <dbReference type="ARBA" id="ARBA00023136"/>
    </source>
</evidence>
<comment type="caution">
    <text evidence="9">The sequence shown here is derived from an EMBL/GenBank/DDBJ whole genome shotgun (WGS) entry which is preliminary data.</text>
</comment>
<evidence type="ECO:0000256" key="6">
    <source>
        <dbReference type="ARBA" id="ARBA00023065"/>
    </source>
</evidence>
<evidence type="ECO:0000256" key="3">
    <source>
        <dbReference type="ARBA" id="ARBA00022448"/>
    </source>
</evidence>
<proteinExistence type="inferred from homology"/>
<evidence type="ECO:0000256" key="2">
    <source>
        <dbReference type="ARBA" id="ARBA00009904"/>
    </source>
</evidence>
<evidence type="ECO:0000313" key="9">
    <source>
        <dbReference type="EMBL" id="KKM57899.1"/>
    </source>
</evidence>
<feature type="transmembrane region" description="Helical" evidence="8">
    <location>
        <begin position="467"/>
        <end position="491"/>
    </location>
</feature>
<feature type="transmembrane region" description="Helical" evidence="8">
    <location>
        <begin position="191"/>
        <end position="217"/>
    </location>
</feature>
<keyword evidence="4 8" id="KW-0812">Transmembrane</keyword>
<evidence type="ECO:0000256" key="5">
    <source>
        <dbReference type="ARBA" id="ARBA00022989"/>
    </source>
</evidence>
<keyword evidence="7 8" id="KW-0472">Membrane</keyword>
<evidence type="ECO:0000256" key="4">
    <source>
        <dbReference type="ARBA" id="ARBA00022692"/>
    </source>
</evidence>
<keyword evidence="5 8" id="KW-1133">Transmembrane helix</keyword>
<keyword evidence="3" id="KW-0813">Transport</keyword>
<feature type="transmembrane region" description="Helical" evidence="8">
    <location>
        <begin position="335"/>
        <end position="353"/>
    </location>
</feature>
<dbReference type="PANTHER" id="PTHR11629:SF63">
    <property type="entry name" value="V-TYPE PROTON ATPASE SUBUNIT A"/>
    <property type="match status" value="1"/>
</dbReference>
<comment type="similarity">
    <text evidence="2">Belongs to the V-ATPase 116 kDa subunit family.</text>
</comment>
<dbReference type="GO" id="GO:0033179">
    <property type="term" value="C:proton-transporting V-type ATPase, V0 domain"/>
    <property type="evidence" value="ECO:0007669"/>
    <property type="project" value="InterPro"/>
</dbReference>
<dbReference type="AlphaFoldDB" id="A0A0F9IQF4"/>
<feature type="transmembrane region" description="Helical" evidence="8">
    <location>
        <begin position="360"/>
        <end position="379"/>
    </location>
</feature>
<evidence type="ECO:0008006" key="10">
    <source>
        <dbReference type="Google" id="ProtNLM"/>
    </source>
</evidence>
<dbReference type="GO" id="GO:0046961">
    <property type="term" value="F:proton-transporting ATPase activity, rotational mechanism"/>
    <property type="evidence" value="ECO:0007669"/>
    <property type="project" value="InterPro"/>
</dbReference>
<feature type="transmembrane region" description="Helical" evidence="8">
    <location>
        <begin position="238"/>
        <end position="259"/>
    </location>
</feature>
<dbReference type="EMBL" id="LAZR01011841">
    <property type="protein sequence ID" value="KKM57899.1"/>
    <property type="molecule type" value="Genomic_DNA"/>
</dbReference>
<dbReference type="InterPro" id="IPR002490">
    <property type="entry name" value="V-ATPase_116kDa_su"/>
</dbReference>
<dbReference type="GO" id="GO:0016471">
    <property type="term" value="C:vacuolar proton-transporting V-type ATPase complex"/>
    <property type="evidence" value="ECO:0007669"/>
    <property type="project" value="TreeGrafter"/>
</dbReference>
<reference evidence="9" key="1">
    <citation type="journal article" date="2015" name="Nature">
        <title>Complex archaea that bridge the gap between prokaryotes and eukaryotes.</title>
        <authorList>
            <person name="Spang A."/>
            <person name="Saw J.H."/>
            <person name="Jorgensen S.L."/>
            <person name="Zaremba-Niedzwiedzka K."/>
            <person name="Martijn J."/>
            <person name="Lind A.E."/>
            <person name="van Eijk R."/>
            <person name="Schleper C."/>
            <person name="Guy L."/>
            <person name="Ettema T.J."/>
        </authorList>
    </citation>
    <scope>NUCLEOTIDE SEQUENCE</scope>
</reference>